<dbReference type="EMBL" id="JH126400">
    <property type="protein sequence ID" value="EGX94030.1"/>
    <property type="molecule type" value="Genomic_DNA"/>
</dbReference>
<proteinExistence type="predicted"/>
<dbReference type="VEuPathDB" id="FungiDB:CCM_02301"/>
<protein>
    <recommendedName>
        <fullName evidence="4">Yeast cell wall synthesis Kre9/Knh1-like N-terminal domain-containing protein</fullName>
    </recommendedName>
</protein>
<dbReference type="OrthoDB" id="2260257at2759"/>
<dbReference type="GeneID" id="18164328"/>
<dbReference type="Pfam" id="PF10342">
    <property type="entry name" value="Kre9_KNH"/>
    <property type="match status" value="1"/>
</dbReference>
<dbReference type="KEGG" id="cmt:CCM_02301"/>
<feature type="signal peptide" evidence="3">
    <location>
        <begin position="1"/>
        <end position="17"/>
    </location>
</feature>
<name>G3J8Z8_CORMM</name>
<reference evidence="5 6" key="1">
    <citation type="journal article" date="2011" name="Genome Biol.">
        <title>Genome sequence of the insect pathogenic fungus Cordyceps militaris, a valued traditional Chinese medicine.</title>
        <authorList>
            <person name="Zheng P."/>
            <person name="Xia Y."/>
            <person name="Xiao G."/>
            <person name="Xiong C."/>
            <person name="Hu X."/>
            <person name="Zhang S."/>
            <person name="Zheng H."/>
            <person name="Huang Y."/>
            <person name="Zhou Y."/>
            <person name="Wang S."/>
            <person name="Zhao G.P."/>
            <person name="Liu X."/>
            <person name="St Leger R.J."/>
            <person name="Wang C."/>
        </authorList>
    </citation>
    <scope>NUCLEOTIDE SEQUENCE [LARGE SCALE GENOMIC DNA]</scope>
    <source>
        <strain evidence="5 6">CM01</strain>
    </source>
</reference>
<evidence type="ECO:0000256" key="2">
    <source>
        <dbReference type="SAM" id="MobiDB-lite"/>
    </source>
</evidence>
<dbReference type="PANTHER" id="PTHR40633">
    <property type="entry name" value="MATRIX PROTEIN, PUTATIVE (AFU_ORTHOLOGUE AFUA_8G05410)-RELATED"/>
    <property type="match status" value="1"/>
</dbReference>
<organism evidence="5 6">
    <name type="scientific">Cordyceps militaris (strain CM01)</name>
    <name type="common">Caterpillar fungus</name>
    <dbReference type="NCBI Taxonomy" id="983644"/>
    <lineage>
        <taxon>Eukaryota</taxon>
        <taxon>Fungi</taxon>
        <taxon>Dikarya</taxon>
        <taxon>Ascomycota</taxon>
        <taxon>Pezizomycotina</taxon>
        <taxon>Sordariomycetes</taxon>
        <taxon>Hypocreomycetidae</taxon>
        <taxon>Hypocreales</taxon>
        <taxon>Cordycipitaceae</taxon>
        <taxon>Cordyceps</taxon>
    </lineage>
</organism>
<evidence type="ECO:0000259" key="4">
    <source>
        <dbReference type="Pfam" id="PF10342"/>
    </source>
</evidence>
<accession>G3J8Z8</accession>
<feature type="domain" description="Yeast cell wall synthesis Kre9/Knh1-like N-terminal" evidence="4">
    <location>
        <begin position="32"/>
        <end position="124"/>
    </location>
</feature>
<dbReference type="OMA" id="ITWQAKP"/>
<evidence type="ECO:0000313" key="5">
    <source>
        <dbReference type="EMBL" id="EGX94030.1"/>
    </source>
</evidence>
<dbReference type="AlphaFoldDB" id="G3J8Z8"/>
<dbReference type="STRING" id="983644.G3J8Z8"/>
<evidence type="ECO:0000313" key="6">
    <source>
        <dbReference type="Proteomes" id="UP000001610"/>
    </source>
</evidence>
<dbReference type="InParanoid" id="G3J8Z8"/>
<dbReference type="HOGENOM" id="CLU_069672_1_0_1"/>
<gene>
    <name evidence="5" type="ORF">CCM_02301</name>
</gene>
<dbReference type="PANTHER" id="PTHR40633:SF1">
    <property type="entry name" value="GPI ANCHORED SERINE-THREONINE RICH PROTEIN (AFU_ORTHOLOGUE AFUA_1G03630)"/>
    <property type="match status" value="1"/>
</dbReference>
<dbReference type="RefSeq" id="XP_006667516.1">
    <property type="nucleotide sequence ID" value="XM_006667453.1"/>
</dbReference>
<keyword evidence="1 3" id="KW-0732">Signal</keyword>
<evidence type="ECO:0000256" key="1">
    <source>
        <dbReference type="ARBA" id="ARBA00022729"/>
    </source>
</evidence>
<keyword evidence="6" id="KW-1185">Reference proteome</keyword>
<dbReference type="Proteomes" id="UP000001610">
    <property type="component" value="Unassembled WGS sequence"/>
</dbReference>
<dbReference type="InterPro" id="IPR018466">
    <property type="entry name" value="Kre9/Knh1-like_N"/>
</dbReference>
<evidence type="ECO:0000256" key="3">
    <source>
        <dbReference type="SAM" id="SignalP"/>
    </source>
</evidence>
<feature type="chain" id="PRO_5003445910" description="Yeast cell wall synthesis Kre9/Knh1-like N-terminal domain-containing protein" evidence="3">
    <location>
        <begin position="18"/>
        <end position="250"/>
    </location>
</feature>
<feature type="region of interest" description="Disordered" evidence="2">
    <location>
        <begin position="193"/>
        <end position="231"/>
    </location>
</feature>
<dbReference type="InterPro" id="IPR052982">
    <property type="entry name" value="SRP1/TIP1-like"/>
</dbReference>
<dbReference type="eggNOG" id="ENOG502S6JZ">
    <property type="taxonomic scope" value="Eukaryota"/>
</dbReference>
<sequence length="250" mass="25267">MRFTIATVLAFAASAVAVGVDAVAGFDKVNVPASGEQIPAGKPYVVKWEAPAPYSAGPIYIQLLGGKDGSTLTVKTEKLASLDNKEQQYTWNVDASLGDELTYGLRFVWAADENIVQYSNPFTIKKADGAGSSTIVLTSSQGVKTVTLSSASSSSSTTTTTTTTTTAATTTTASNTTTAVITSSTASANTTVAHNTTTHASTTLSKTTGLATQSASQTTTAPTTKPTSGAAHAAGSIAIIGGFVAALLAL</sequence>